<gene>
    <name evidence="2" type="ORF">PP2015_243</name>
</gene>
<organism evidence="2 3">
    <name type="scientific">Pseudoalteromonas phenolica</name>
    <dbReference type="NCBI Taxonomy" id="161398"/>
    <lineage>
        <taxon>Bacteria</taxon>
        <taxon>Pseudomonadati</taxon>
        <taxon>Pseudomonadota</taxon>
        <taxon>Gammaproteobacteria</taxon>
        <taxon>Alteromonadales</taxon>
        <taxon>Pseudoalteromonadaceae</taxon>
        <taxon>Pseudoalteromonas</taxon>
    </lineage>
</organism>
<proteinExistence type="predicted"/>
<dbReference type="AlphaFoldDB" id="A0A0S2JYC5"/>
<feature type="signal peptide" evidence="1">
    <location>
        <begin position="1"/>
        <end position="19"/>
    </location>
</feature>
<dbReference type="Proteomes" id="UP000061457">
    <property type="component" value="Chromosome I"/>
</dbReference>
<keyword evidence="1" id="KW-0732">Signal</keyword>
<dbReference type="InterPro" id="IPR021557">
    <property type="entry name" value="DUF3016"/>
</dbReference>
<reference evidence="2 3" key="1">
    <citation type="submission" date="2015-11" db="EMBL/GenBank/DDBJ databases">
        <authorList>
            <person name="Zhang Y."/>
            <person name="Guo Z."/>
        </authorList>
    </citation>
    <scope>NUCLEOTIDE SEQUENCE [LARGE SCALE GENOMIC DNA]</scope>
    <source>
        <strain evidence="2 3">KCTC 12086</strain>
    </source>
</reference>
<accession>A0A0S2JYC5</accession>
<sequence length="161" mass="18835">MKKLCFTLLALSMPFLSIAGEAKVTWKDFNDYRDVHPANEVKGSYHKRVAKQFEKHMSKLAEQLPEGYKLNVTFDDIDLAGDSRMNMQDIRVIKPIYFPKLTISYSVEDKYGATISSAEKLVLKDMNFMDRIKKGRDTSFYYEKRLLNEWFEEQILVNTDV</sequence>
<dbReference type="Pfam" id="PF11454">
    <property type="entry name" value="DUF3016"/>
    <property type="match status" value="1"/>
</dbReference>
<dbReference type="EMBL" id="CP013187">
    <property type="protein sequence ID" value="ALO40770.1"/>
    <property type="molecule type" value="Genomic_DNA"/>
</dbReference>
<dbReference type="KEGG" id="pphe:PP2015_243"/>
<evidence type="ECO:0000256" key="1">
    <source>
        <dbReference type="SAM" id="SignalP"/>
    </source>
</evidence>
<dbReference type="PATRIC" id="fig|161398.10.peg.250"/>
<keyword evidence="3" id="KW-1185">Reference proteome</keyword>
<dbReference type="RefSeq" id="WP_058028552.1">
    <property type="nucleotide sequence ID" value="NZ_CP013187.1"/>
</dbReference>
<evidence type="ECO:0000313" key="3">
    <source>
        <dbReference type="Proteomes" id="UP000061457"/>
    </source>
</evidence>
<name>A0A0S2JYC5_9GAMM</name>
<evidence type="ECO:0008006" key="4">
    <source>
        <dbReference type="Google" id="ProtNLM"/>
    </source>
</evidence>
<dbReference type="STRING" id="161398.PP2015_243"/>
<dbReference type="OrthoDB" id="9801560at2"/>
<feature type="chain" id="PRO_5006600815" description="DUF3016 domain-containing protein" evidence="1">
    <location>
        <begin position="20"/>
        <end position="161"/>
    </location>
</feature>
<protein>
    <recommendedName>
        <fullName evidence="4">DUF3016 domain-containing protein</fullName>
    </recommendedName>
</protein>
<evidence type="ECO:0000313" key="2">
    <source>
        <dbReference type="EMBL" id="ALO40770.1"/>
    </source>
</evidence>